<sequence>MKCMKLDACLVNSVIFVFSRNFPEIAWRAFKAARRLMLFCGVCGFQRWNRLAALLYPPGDAWRLTQFSGFLLELPGGKDQPPGDANIFPRFCLVGISRLDFVRLREFDDGVLGHALKRNQKCAISDTARGGDYRLQGYCDSVSKALGTWRYASPRWAASEQIAPSDLCPPLGDLAVLSSKRIPSVELGIVVKHVAFLELSSEWHPLS</sequence>
<dbReference type="AlphaFoldDB" id="A0A4D6LW15"/>
<dbReference type="Proteomes" id="UP000501690">
    <property type="component" value="Linkage Group LG5"/>
</dbReference>
<name>A0A4D6LW15_VIGUN</name>
<keyword evidence="2" id="KW-1185">Reference proteome</keyword>
<proteinExistence type="predicted"/>
<evidence type="ECO:0000313" key="2">
    <source>
        <dbReference type="Proteomes" id="UP000501690"/>
    </source>
</evidence>
<organism evidence="1 2">
    <name type="scientific">Vigna unguiculata</name>
    <name type="common">Cowpea</name>
    <dbReference type="NCBI Taxonomy" id="3917"/>
    <lineage>
        <taxon>Eukaryota</taxon>
        <taxon>Viridiplantae</taxon>
        <taxon>Streptophyta</taxon>
        <taxon>Embryophyta</taxon>
        <taxon>Tracheophyta</taxon>
        <taxon>Spermatophyta</taxon>
        <taxon>Magnoliopsida</taxon>
        <taxon>eudicotyledons</taxon>
        <taxon>Gunneridae</taxon>
        <taxon>Pentapetalae</taxon>
        <taxon>rosids</taxon>
        <taxon>fabids</taxon>
        <taxon>Fabales</taxon>
        <taxon>Fabaceae</taxon>
        <taxon>Papilionoideae</taxon>
        <taxon>50 kb inversion clade</taxon>
        <taxon>NPAAA clade</taxon>
        <taxon>indigoferoid/millettioid clade</taxon>
        <taxon>Phaseoleae</taxon>
        <taxon>Vigna</taxon>
    </lineage>
</organism>
<protein>
    <submittedName>
        <fullName evidence="1">Uncharacterized protein</fullName>
    </submittedName>
</protein>
<gene>
    <name evidence="1" type="ORF">DEO72_LG5g934</name>
</gene>
<reference evidence="1 2" key="1">
    <citation type="submission" date="2019-04" db="EMBL/GenBank/DDBJ databases">
        <title>An improved genome assembly and genetic linkage map for asparagus bean, Vigna unguiculata ssp. sesquipedialis.</title>
        <authorList>
            <person name="Xia Q."/>
            <person name="Zhang R."/>
            <person name="Dong Y."/>
        </authorList>
    </citation>
    <scope>NUCLEOTIDE SEQUENCE [LARGE SCALE GENOMIC DNA]</scope>
    <source>
        <tissue evidence="1">Leaf</tissue>
    </source>
</reference>
<dbReference type="EMBL" id="CP039349">
    <property type="protein sequence ID" value="QCD92865.1"/>
    <property type="molecule type" value="Genomic_DNA"/>
</dbReference>
<evidence type="ECO:0000313" key="1">
    <source>
        <dbReference type="EMBL" id="QCD92865.1"/>
    </source>
</evidence>
<accession>A0A4D6LW15</accession>